<sequence length="376" mass="42721">MEPSQTHKRTHSELNEDTDEARIMDLRSRFKKMHPSDFRSDESFNLFFADAKEHLVSKYLDDLEQFFSTLPECVNATRDISWQCFVQGNLMTFVILIQGLSLGTSDMQDAAIKLACLRRYPQLYDPIRLDTSTMRRALEAESKEAGRAILEASPRIVFNSQVSGGVIQKGYQSPYLHSSVIVDSILDTLDKYAMQWDDNIYMGPYAALIGPSTCGKSRMLMDMLQHICMVYICLRPKNLPGFPPRSALADHILHTAADDEIYYTSLLASIFQVVANLFRSQDPAENMQDRLKKWNDYTEVASLGTLDFAKRTQEKFTADVVKEMQKFFTRPAATLRKAAIDMANSTRFINSRSSIRVLLGSMKQGRFSKAPPAPME</sequence>
<evidence type="ECO:0000313" key="2">
    <source>
        <dbReference type="Proteomes" id="UP000054564"/>
    </source>
</evidence>
<keyword evidence="2" id="KW-1185">Reference proteome</keyword>
<dbReference type="PANTHER" id="PTHR33266:SF1">
    <property type="entry name" value="F-BOX DOMAIN-CONTAINING PROTEIN"/>
    <property type="match status" value="1"/>
</dbReference>
<dbReference type="PANTHER" id="PTHR33266">
    <property type="entry name" value="CHROMOSOME 15, WHOLE GENOME SHOTGUN SEQUENCE"/>
    <property type="match status" value="1"/>
</dbReference>
<dbReference type="AlphaFoldDB" id="A0A0L0VVH1"/>
<dbReference type="EMBL" id="AJIL01000018">
    <property type="protein sequence ID" value="KNF03271.1"/>
    <property type="molecule type" value="Genomic_DNA"/>
</dbReference>
<evidence type="ECO:0000313" key="1">
    <source>
        <dbReference type="EMBL" id="KNF03271.1"/>
    </source>
</evidence>
<organism evidence="1 2">
    <name type="scientific">Puccinia striiformis f. sp. tritici PST-78</name>
    <dbReference type="NCBI Taxonomy" id="1165861"/>
    <lineage>
        <taxon>Eukaryota</taxon>
        <taxon>Fungi</taxon>
        <taxon>Dikarya</taxon>
        <taxon>Basidiomycota</taxon>
        <taxon>Pucciniomycotina</taxon>
        <taxon>Pucciniomycetes</taxon>
        <taxon>Pucciniales</taxon>
        <taxon>Pucciniaceae</taxon>
        <taxon>Puccinia</taxon>
    </lineage>
</organism>
<name>A0A0L0VVH1_9BASI</name>
<dbReference type="OrthoDB" id="10599701at2759"/>
<accession>A0A0L0VVH1</accession>
<gene>
    <name evidence="1" type="ORF">PSTG_03536</name>
</gene>
<protein>
    <submittedName>
        <fullName evidence="1">Uncharacterized protein</fullName>
    </submittedName>
</protein>
<dbReference type="STRING" id="1165861.A0A0L0VVH1"/>
<proteinExistence type="predicted"/>
<dbReference type="Proteomes" id="UP000054564">
    <property type="component" value="Unassembled WGS sequence"/>
</dbReference>
<comment type="caution">
    <text evidence="1">The sequence shown here is derived from an EMBL/GenBank/DDBJ whole genome shotgun (WGS) entry which is preliminary data.</text>
</comment>
<reference evidence="2" key="1">
    <citation type="submission" date="2014-03" db="EMBL/GenBank/DDBJ databases">
        <title>The Genome Sequence of Puccinia striiformis f. sp. tritici PST-78.</title>
        <authorList>
            <consortium name="The Broad Institute Genome Sequencing Platform"/>
            <person name="Cuomo C."/>
            <person name="Hulbert S."/>
            <person name="Chen X."/>
            <person name="Walker B."/>
            <person name="Young S.K."/>
            <person name="Zeng Q."/>
            <person name="Gargeya S."/>
            <person name="Fitzgerald M."/>
            <person name="Haas B."/>
            <person name="Abouelleil A."/>
            <person name="Alvarado L."/>
            <person name="Arachchi H.M."/>
            <person name="Berlin A.M."/>
            <person name="Chapman S.B."/>
            <person name="Goldberg J."/>
            <person name="Griggs A."/>
            <person name="Gujja S."/>
            <person name="Hansen M."/>
            <person name="Howarth C."/>
            <person name="Imamovic A."/>
            <person name="Larimer J."/>
            <person name="McCowan C."/>
            <person name="Montmayeur A."/>
            <person name="Murphy C."/>
            <person name="Neiman D."/>
            <person name="Pearson M."/>
            <person name="Priest M."/>
            <person name="Roberts A."/>
            <person name="Saif S."/>
            <person name="Shea T."/>
            <person name="Sisk P."/>
            <person name="Sykes S."/>
            <person name="Wortman J."/>
            <person name="Nusbaum C."/>
            <person name="Birren B."/>
        </authorList>
    </citation>
    <scope>NUCLEOTIDE SEQUENCE [LARGE SCALE GENOMIC DNA]</scope>
    <source>
        <strain evidence="2">race PST-78</strain>
    </source>
</reference>